<proteinExistence type="predicted"/>
<feature type="chain" id="PRO_5036368950" description="Fimbrial protein" evidence="2">
    <location>
        <begin position="24"/>
        <end position="182"/>
    </location>
</feature>
<evidence type="ECO:0008006" key="5">
    <source>
        <dbReference type="Google" id="ProtNLM"/>
    </source>
</evidence>
<accession>A0A5H6TCD8</accession>
<name>A0A5H6TCD8_SALAB</name>
<keyword evidence="1 2" id="KW-0732">Signal</keyword>
<reference evidence="3" key="2">
    <citation type="submission" date="2018-07" db="EMBL/GenBank/DDBJ databases">
        <authorList>
            <person name="Ashton P.M."/>
            <person name="Dallman T."/>
            <person name="Nair S."/>
            <person name="De Pinna E."/>
            <person name="Peters T."/>
            <person name="Grant K."/>
        </authorList>
    </citation>
    <scope>NUCLEOTIDE SEQUENCE</scope>
    <source>
        <strain evidence="3">506860</strain>
    </source>
</reference>
<evidence type="ECO:0000256" key="1">
    <source>
        <dbReference type="ARBA" id="ARBA00022729"/>
    </source>
</evidence>
<evidence type="ECO:0000313" key="3">
    <source>
        <dbReference type="EMBL" id="EBS6067247.1"/>
    </source>
</evidence>
<dbReference type="Gene3D" id="2.60.40.1570">
    <property type="entry name" value="Dr adhesin"/>
    <property type="match status" value="1"/>
</dbReference>
<dbReference type="AlphaFoldDB" id="A0A5H6TCD8"/>
<gene>
    <name evidence="4" type="ORF">BEJ32_22825</name>
    <name evidence="3" type="ORF">DVF10_14430</name>
</gene>
<organism evidence="3">
    <name type="scientific">Salmonella abony</name>
    <dbReference type="NCBI Taxonomy" id="29482"/>
    <lineage>
        <taxon>Bacteria</taxon>
        <taxon>Pseudomonadati</taxon>
        <taxon>Pseudomonadota</taxon>
        <taxon>Gammaproteobacteria</taxon>
        <taxon>Enterobacterales</taxon>
        <taxon>Enterobacteriaceae</taxon>
        <taxon>Salmonella</taxon>
    </lineage>
</organism>
<feature type="signal peptide" evidence="2">
    <location>
        <begin position="1"/>
        <end position="23"/>
    </location>
</feature>
<protein>
    <recommendedName>
        <fullName evidence="5">Fimbrial protein</fullName>
    </recommendedName>
</protein>
<dbReference type="EMBL" id="AAGWAL010000021">
    <property type="protein sequence ID" value="EBS6067247.1"/>
    <property type="molecule type" value="Genomic_DNA"/>
</dbReference>
<evidence type="ECO:0000313" key="4">
    <source>
        <dbReference type="EMBL" id="ECU7778937.1"/>
    </source>
</evidence>
<dbReference type="EMBL" id="AAKRAQ010000036">
    <property type="protein sequence ID" value="ECU7778937.1"/>
    <property type="molecule type" value="Genomic_DNA"/>
</dbReference>
<reference evidence="4" key="1">
    <citation type="submission" date="2018-07" db="EMBL/GenBank/DDBJ databases">
        <authorList>
            <consortium name="PulseNet: The National Subtyping Network for Foodborne Disease Surveillance"/>
            <person name="Tarr C.L."/>
            <person name="Trees E."/>
            <person name="Katz L.S."/>
            <person name="Carleton-Romer H.A."/>
            <person name="Stroika S."/>
            <person name="Kucerova Z."/>
            <person name="Roache K.F."/>
            <person name="Sabol A.L."/>
            <person name="Besser J."/>
            <person name="Gerner-Smidt P."/>
        </authorList>
    </citation>
    <scope>NUCLEOTIDE SEQUENCE</scope>
    <source>
        <strain evidence="4">PNUSAS003091</strain>
    </source>
</reference>
<evidence type="ECO:0000256" key="2">
    <source>
        <dbReference type="SAM" id="SignalP"/>
    </source>
</evidence>
<comment type="caution">
    <text evidence="3">The sequence shown here is derived from an EMBL/GenBank/DDBJ whole genome shotgun (WGS) entry which is preliminary data.</text>
</comment>
<dbReference type="InterPro" id="IPR037028">
    <property type="entry name" value="Dr_adhesin_sf"/>
</dbReference>
<sequence length="182" mass="18932">MKLNKAMLVLAAAGLLTSAASYATDNTGATSGPQEATATLVVTSTATFDHTLQAATGIVPGRLADGAVLATGTVSASQAMQKVRLSWVRSTNPVLMSRGAEYAQLLPEDGDKNKVIPVMFKPVIKPEQSVSNDANVTYTLATPAQTFSYKIVNAAREIGLGDMTTISAGSYKMTVNADTVFA</sequence>